<feature type="domain" description="EF-hand" evidence="4">
    <location>
        <begin position="75"/>
        <end position="110"/>
    </location>
</feature>
<dbReference type="SUPFAM" id="SSF47473">
    <property type="entry name" value="EF-hand"/>
    <property type="match status" value="1"/>
</dbReference>
<name>A0A8S4DP97_PLUXY</name>
<dbReference type="Pfam" id="PF13202">
    <property type="entry name" value="EF-hand_5"/>
    <property type="match status" value="1"/>
</dbReference>
<evidence type="ECO:0000313" key="5">
    <source>
        <dbReference type="EMBL" id="CAG9101264.1"/>
    </source>
</evidence>
<accession>A0A8S4DP97</accession>
<dbReference type="InterPro" id="IPR018247">
    <property type="entry name" value="EF_Hand_1_Ca_BS"/>
</dbReference>
<evidence type="ECO:0000256" key="1">
    <source>
        <dbReference type="ARBA" id="ARBA00022723"/>
    </source>
</evidence>
<dbReference type="PANTHER" id="PTHR45942">
    <property type="entry name" value="PROTEIN PHOSPATASE 3 REGULATORY SUBUNIT B ALPHA ISOFORM TYPE 1"/>
    <property type="match status" value="1"/>
</dbReference>
<feature type="domain" description="EF-hand" evidence="4">
    <location>
        <begin position="19"/>
        <end position="54"/>
    </location>
</feature>
<dbReference type="InterPro" id="IPR002048">
    <property type="entry name" value="EF_hand_dom"/>
</dbReference>
<comment type="caution">
    <text evidence="5">The sequence shown here is derived from an EMBL/GenBank/DDBJ whole genome shotgun (WGS) entry which is preliminary data.</text>
</comment>
<organism evidence="5 6">
    <name type="scientific">Plutella xylostella</name>
    <name type="common">Diamondback moth</name>
    <name type="synonym">Plutella maculipennis</name>
    <dbReference type="NCBI Taxonomy" id="51655"/>
    <lineage>
        <taxon>Eukaryota</taxon>
        <taxon>Metazoa</taxon>
        <taxon>Ecdysozoa</taxon>
        <taxon>Arthropoda</taxon>
        <taxon>Hexapoda</taxon>
        <taxon>Insecta</taxon>
        <taxon>Pterygota</taxon>
        <taxon>Neoptera</taxon>
        <taxon>Endopterygota</taxon>
        <taxon>Lepidoptera</taxon>
        <taxon>Glossata</taxon>
        <taxon>Ditrysia</taxon>
        <taxon>Yponomeutoidea</taxon>
        <taxon>Plutellidae</taxon>
        <taxon>Plutella</taxon>
    </lineage>
</organism>
<dbReference type="Gene3D" id="1.10.238.10">
    <property type="entry name" value="EF-hand"/>
    <property type="match status" value="2"/>
</dbReference>
<evidence type="ECO:0000256" key="2">
    <source>
        <dbReference type="ARBA" id="ARBA00022737"/>
    </source>
</evidence>
<dbReference type="InterPro" id="IPR011992">
    <property type="entry name" value="EF-hand-dom_pair"/>
</dbReference>
<dbReference type="PROSITE" id="PS00018">
    <property type="entry name" value="EF_HAND_1"/>
    <property type="match status" value="2"/>
</dbReference>
<keyword evidence="3" id="KW-0106">Calcium</keyword>
<sequence length="154" mass="17035">MGNENSIPMGELCSNFDADEIRRLGKRFRKLDLDNSGALSIDEFMSLPELQQNPLVQRVIDIFDADGNGESKFHNSRVRAWRAVRELDLDNSGALSIDEFMSLPELQQNPLVQRVIDIFDADGNGEVSAGCWAVCGSGFIVGGVECIELIFVLN</sequence>
<keyword evidence="1" id="KW-0479">Metal-binding</keyword>
<evidence type="ECO:0000259" key="4">
    <source>
        <dbReference type="PROSITE" id="PS50222"/>
    </source>
</evidence>
<gene>
    <name evidence="5" type="ORF">PLXY2_LOCUS2523</name>
</gene>
<dbReference type="AlphaFoldDB" id="A0A8S4DP97"/>
<dbReference type="EMBL" id="CAJHNJ030000006">
    <property type="protein sequence ID" value="CAG9101264.1"/>
    <property type="molecule type" value="Genomic_DNA"/>
</dbReference>
<keyword evidence="6" id="KW-1185">Reference proteome</keyword>
<reference evidence="5" key="1">
    <citation type="submission" date="2020-11" db="EMBL/GenBank/DDBJ databases">
        <authorList>
            <person name="Whiteford S."/>
        </authorList>
    </citation>
    <scope>NUCLEOTIDE SEQUENCE</scope>
</reference>
<evidence type="ECO:0000313" key="6">
    <source>
        <dbReference type="Proteomes" id="UP000653454"/>
    </source>
</evidence>
<evidence type="ECO:0000256" key="3">
    <source>
        <dbReference type="ARBA" id="ARBA00022837"/>
    </source>
</evidence>
<dbReference type="GO" id="GO:0005509">
    <property type="term" value="F:calcium ion binding"/>
    <property type="evidence" value="ECO:0007669"/>
    <property type="project" value="InterPro"/>
</dbReference>
<keyword evidence="2" id="KW-0677">Repeat</keyword>
<proteinExistence type="predicted"/>
<protein>
    <submittedName>
        <fullName evidence="5">(diamondback moth) hypothetical protein</fullName>
    </submittedName>
</protein>
<dbReference type="PROSITE" id="PS50222">
    <property type="entry name" value="EF_HAND_2"/>
    <property type="match status" value="2"/>
</dbReference>
<dbReference type="Pfam" id="PF13833">
    <property type="entry name" value="EF-hand_8"/>
    <property type="match status" value="1"/>
</dbReference>
<dbReference type="Proteomes" id="UP000653454">
    <property type="component" value="Unassembled WGS sequence"/>
</dbReference>